<dbReference type="Gene3D" id="2.180.10.10">
    <property type="entry name" value="RHS repeat-associated core"/>
    <property type="match status" value="1"/>
</dbReference>
<dbReference type="PANTHER" id="PTHR32305:SF17">
    <property type="entry name" value="TRNA NUCLEASE WAPA"/>
    <property type="match status" value="1"/>
</dbReference>
<feature type="domain" description="ParB-like N-terminal" evidence="2">
    <location>
        <begin position="258"/>
        <end position="313"/>
    </location>
</feature>
<dbReference type="Gene3D" id="3.90.1530.10">
    <property type="entry name" value="Conserved hypothetical protein from pyrococcus furiosus pfu- 392566-001, ParB domain"/>
    <property type="match status" value="1"/>
</dbReference>
<dbReference type="InterPro" id="IPR050708">
    <property type="entry name" value="T6SS_VgrG/RHS"/>
</dbReference>
<evidence type="ECO:0000259" key="2">
    <source>
        <dbReference type="Pfam" id="PF02195"/>
    </source>
</evidence>
<proteinExistence type="predicted"/>
<organism evidence="3 4">
    <name type="scientific">Paludibaculum fermentans</name>
    <dbReference type="NCBI Taxonomy" id="1473598"/>
    <lineage>
        <taxon>Bacteria</taxon>
        <taxon>Pseudomonadati</taxon>
        <taxon>Acidobacteriota</taxon>
        <taxon>Terriglobia</taxon>
        <taxon>Bryobacterales</taxon>
        <taxon>Bryobacteraceae</taxon>
        <taxon>Paludibaculum</taxon>
    </lineage>
</organism>
<dbReference type="AlphaFoldDB" id="A0A7S7NQI2"/>
<protein>
    <submittedName>
        <fullName evidence="3">ParB N-terminal domain-containing protein</fullName>
    </submittedName>
</protein>
<dbReference type="NCBIfam" id="TIGR03696">
    <property type="entry name" value="Rhs_assc_core"/>
    <property type="match status" value="1"/>
</dbReference>
<evidence type="ECO:0000313" key="3">
    <source>
        <dbReference type="EMBL" id="QOY87927.1"/>
    </source>
</evidence>
<dbReference type="EMBL" id="CP063849">
    <property type="protein sequence ID" value="QOY87927.1"/>
    <property type="molecule type" value="Genomic_DNA"/>
</dbReference>
<dbReference type="KEGG" id="pfer:IRI77_35205"/>
<keyword evidence="4" id="KW-1185">Reference proteome</keyword>
<reference evidence="3 4" key="1">
    <citation type="submission" date="2020-10" db="EMBL/GenBank/DDBJ databases">
        <title>Complete genome sequence of Paludibaculum fermentans P105T, a facultatively anaerobic acidobacterium capable of dissimilatory Fe(III) reduction.</title>
        <authorList>
            <person name="Dedysh S.N."/>
            <person name="Beletsky A.V."/>
            <person name="Kulichevskaya I.S."/>
            <person name="Mardanov A.V."/>
            <person name="Ravin N.V."/>
        </authorList>
    </citation>
    <scope>NUCLEOTIDE SEQUENCE [LARGE SCALE GENOMIC DNA]</scope>
    <source>
        <strain evidence="3 4">P105</strain>
    </source>
</reference>
<dbReference type="InterPro" id="IPR036086">
    <property type="entry name" value="ParB/Sulfiredoxin_sf"/>
</dbReference>
<sequence>MLAERQRAASFVLPVATPLPRPIHTSTTAIHLAGNPHQGVWSLGTTAYRWQPASNPQGTKGMPVCLYDSGRGSHSTGKERDAETGLDYFGARYFSGAQGRFTSPDLPFADQNSADPQSWNLYSYARNNPLRYMDPTGRAVCFNKDLASCSDSSNPDEVLRDEPKIGPLPISRGNPQRERAVGVVKGFLTDIFELMRLGGAPDANVDQAEHALGLSPSSKNEEFGVDLGGILGLLTPGGGERQLVKTWELTATHELTKSKRAFSALKESISKEGIKETVKYVEYEGKKFIVDGHHRVEAAKQLGIREVPAQQVTLPYKGYLSPTDLH</sequence>
<accession>A0A7S7NQI2</accession>
<evidence type="ECO:0000256" key="1">
    <source>
        <dbReference type="SAM" id="MobiDB-lite"/>
    </source>
</evidence>
<dbReference type="SUPFAM" id="SSF110849">
    <property type="entry name" value="ParB/Sulfiredoxin"/>
    <property type="match status" value="1"/>
</dbReference>
<dbReference type="InterPro" id="IPR003115">
    <property type="entry name" value="ParB_N"/>
</dbReference>
<dbReference type="InterPro" id="IPR022385">
    <property type="entry name" value="Rhs_assc_core"/>
</dbReference>
<evidence type="ECO:0000313" key="4">
    <source>
        <dbReference type="Proteomes" id="UP000593892"/>
    </source>
</evidence>
<gene>
    <name evidence="3" type="ORF">IRI77_35205</name>
</gene>
<dbReference type="Pfam" id="PF02195">
    <property type="entry name" value="ParB_N"/>
    <property type="match status" value="1"/>
</dbReference>
<name>A0A7S7NQI2_PALFE</name>
<dbReference type="Proteomes" id="UP000593892">
    <property type="component" value="Chromosome"/>
</dbReference>
<dbReference type="PANTHER" id="PTHR32305">
    <property type="match status" value="1"/>
</dbReference>
<feature type="region of interest" description="Disordered" evidence="1">
    <location>
        <begin position="152"/>
        <end position="173"/>
    </location>
</feature>